<sequence>MTLRDFLFLDTQVISDYLSSLEGYIVEGPVEQTESGEKGADGKFDLKAVSAGAKLSKSTETKRKLAITDVAQFQQLYDLLEEQEELQYLEAFDEAIWNQLRRGEVLEIQAKIKLPKGLLITRDVENIAPLLDLMQFLGQDPLADQQAKTAFEGMRAVGKSIEDQPIPIIFEAVSTPRFTFVAHLPKKYIRRDLIELQGEATVFGKIQRVLPKGERLEVFSLVPSLTGATSINRQQRRKMQKNANDNQVTEEIKGPAIILNPVAVYR</sequence>
<proteinExistence type="predicted"/>
<reference evidence="1 2" key="1">
    <citation type="submission" date="2015-09" db="EMBL/GenBank/DDBJ databases">
        <title>Draft genome sequence of Kouleothrix aurantiaca JCM 19913.</title>
        <authorList>
            <person name="Hemp J."/>
        </authorList>
    </citation>
    <scope>NUCLEOTIDE SEQUENCE [LARGE SCALE GENOMIC DNA]</scope>
    <source>
        <strain evidence="1 2">COM-B</strain>
    </source>
</reference>
<dbReference type="EMBL" id="LJCR01001388">
    <property type="protein sequence ID" value="KPV50449.1"/>
    <property type="molecule type" value="Genomic_DNA"/>
</dbReference>
<accession>A0A0P9FCJ1</accession>
<dbReference type="InterPro" id="IPR045633">
    <property type="entry name" value="DUF6414"/>
</dbReference>
<keyword evidence="2" id="KW-1185">Reference proteome</keyword>
<dbReference type="AlphaFoldDB" id="A0A0P9FCJ1"/>
<organism evidence="1 2">
    <name type="scientific">Kouleothrix aurantiaca</name>
    <dbReference type="NCBI Taxonomy" id="186479"/>
    <lineage>
        <taxon>Bacteria</taxon>
        <taxon>Bacillati</taxon>
        <taxon>Chloroflexota</taxon>
        <taxon>Chloroflexia</taxon>
        <taxon>Chloroflexales</taxon>
        <taxon>Roseiflexineae</taxon>
        <taxon>Roseiflexaceae</taxon>
        <taxon>Kouleothrix</taxon>
    </lineage>
</organism>
<gene>
    <name evidence="1" type="ORF">SE17_26895</name>
</gene>
<comment type="caution">
    <text evidence="1">The sequence shown here is derived from an EMBL/GenBank/DDBJ whole genome shotgun (WGS) entry which is preliminary data.</text>
</comment>
<dbReference type="Proteomes" id="UP000050509">
    <property type="component" value="Unassembled WGS sequence"/>
</dbReference>
<evidence type="ECO:0000313" key="2">
    <source>
        <dbReference type="Proteomes" id="UP000050509"/>
    </source>
</evidence>
<protein>
    <submittedName>
        <fullName evidence="1">Uncharacterized protein</fullName>
    </submittedName>
</protein>
<name>A0A0P9FCJ1_9CHLR</name>
<dbReference type="Pfam" id="PF19952">
    <property type="entry name" value="DUF6414"/>
    <property type="match status" value="1"/>
</dbReference>
<evidence type="ECO:0000313" key="1">
    <source>
        <dbReference type="EMBL" id="KPV50449.1"/>
    </source>
</evidence>